<accession>A0A385YTR1</accession>
<dbReference type="Proteomes" id="UP000265725">
    <property type="component" value="Chromosome"/>
</dbReference>
<dbReference type="GO" id="GO:0005524">
    <property type="term" value="F:ATP binding"/>
    <property type="evidence" value="ECO:0007669"/>
    <property type="project" value="UniProtKB-UniRule"/>
</dbReference>
<dbReference type="SUPFAM" id="SSF56059">
    <property type="entry name" value="Glutathione synthetase ATP-binding domain-like"/>
    <property type="match status" value="1"/>
</dbReference>
<sequence length="407" mass="46714">MTTTAFLPVLLGSDMNAYGMARAFHEAYGVKPLVLGRANLTATQHSSILDFEVIPDLNTDKVFVPALIQVASHHPNMPLLLMACGDDYAKLIIKNKSELSHYYTVPYIDETLMNQIVLKENFYEMCEKYGFSYPKTTICTPETKDTLELDFQYPIIIKPSNSVAYWNVSFPGKKKVFVAHDEAEKTAILTAIYNSPYQDNLTIQEFIPGDDSYMRVLNAYVGKDGKVKLMSLGNPILEEHSPEGIGSYAAIINTFDEALLDKVRFFLEDIGYVGCANFDMKYDSRDGQYKLFEINLRNGRSSYYVTASGHNLMKYVADDHIFNVPQELTYAKDEHLWMIIPKGVLFKYAQNGALLDKAKKLIAQGKVTNHLFYKKDFHWQRWMKLMMNNLNYYRKYKKYFNNKGLSE</sequence>
<organism evidence="3 4">
    <name type="scientific">Paenisporosarcina cavernae</name>
    <dbReference type="NCBI Taxonomy" id="2320858"/>
    <lineage>
        <taxon>Bacteria</taxon>
        <taxon>Bacillati</taxon>
        <taxon>Bacillota</taxon>
        <taxon>Bacilli</taxon>
        <taxon>Bacillales</taxon>
        <taxon>Caryophanaceae</taxon>
        <taxon>Paenisporosarcina</taxon>
    </lineage>
</organism>
<gene>
    <name evidence="3" type="ORF">D3873_10530</name>
</gene>
<dbReference type="OrthoDB" id="5420347at2"/>
<dbReference type="KEGG" id="paek:D3873_10530"/>
<evidence type="ECO:0000313" key="3">
    <source>
        <dbReference type="EMBL" id="AYC30265.1"/>
    </source>
</evidence>
<feature type="domain" description="ATP-grasp" evidence="2">
    <location>
        <begin position="123"/>
        <end position="321"/>
    </location>
</feature>
<dbReference type="GO" id="GO:0046872">
    <property type="term" value="F:metal ion binding"/>
    <property type="evidence" value="ECO:0007669"/>
    <property type="project" value="InterPro"/>
</dbReference>
<evidence type="ECO:0000259" key="2">
    <source>
        <dbReference type="PROSITE" id="PS50975"/>
    </source>
</evidence>
<protein>
    <submittedName>
        <fullName evidence="3">ATP-grasp domain-containing protein</fullName>
    </submittedName>
</protein>
<dbReference type="InterPro" id="IPR011761">
    <property type="entry name" value="ATP-grasp"/>
</dbReference>
<dbReference type="PROSITE" id="PS50975">
    <property type="entry name" value="ATP_GRASP"/>
    <property type="match status" value="1"/>
</dbReference>
<dbReference type="Gene3D" id="3.30.470.20">
    <property type="entry name" value="ATP-grasp fold, B domain"/>
    <property type="match status" value="1"/>
</dbReference>
<keyword evidence="1" id="KW-0547">Nucleotide-binding</keyword>
<proteinExistence type="predicted"/>
<dbReference type="AlphaFoldDB" id="A0A385YTR1"/>
<name>A0A385YTR1_9BACL</name>
<evidence type="ECO:0000313" key="4">
    <source>
        <dbReference type="Proteomes" id="UP000265725"/>
    </source>
</evidence>
<dbReference type="RefSeq" id="WP_119883982.1">
    <property type="nucleotide sequence ID" value="NZ_CP032418.1"/>
</dbReference>
<keyword evidence="1" id="KW-0067">ATP-binding</keyword>
<keyword evidence="4" id="KW-1185">Reference proteome</keyword>
<evidence type="ECO:0000256" key="1">
    <source>
        <dbReference type="PROSITE-ProRule" id="PRU00409"/>
    </source>
</evidence>
<dbReference type="EMBL" id="CP032418">
    <property type="protein sequence ID" value="AYC30265.1"/>
    <property type="molecule type" value="Genomic_DNA"/>
</dbReference>
<reference evidence="4" key="1">
    <citation type="submission" date="2018-09" db="EMBL/GenBank/DDBJ databases">
        <authorList>
            <person name="Zhu H."/>
        </authorList>
    </citation>
    <scope>NUCLEOTIDE SEQUENCE [LARGE SCALE GENOMIC DNA]</scope>
    <source>
        <strain evidence="4">K2R23-3</strain>
    </source>
</reference>